<dbReference type="InterPro" id="IPR005399">
    <property type="entry name" value="K_chnl_volt-dep_bsu_KCNAB-rel"/>
</dbReference>
<evidence type="ECO:0000313" key="6">
    <source>
        <dbReference type="Proteomes" id="UP000023152"/>
    </source>
</evidence>
<reference evidence="5 6" key="1">
    <citation type="journal article" date="2013" name="Curr. Biol.">
        <title>The Genome of the Foraminiferan Reticulomyxa filosa.</title>
        <authorList>
            <person name="Glockner G."/>
            <person name="Hulsmann N."/>
            <person name="Schleicher M."/>
            <person name="Noegel A.A."/>
            <person name="Eichinger L."/>
            <person name="Gallinger C."/>
            <person name="Pawlowski J."/>
            <person name="Sierra R."/>
            <person name="Euteneuer U."/>
            <person name="Pillet L."/>
            <person name="Moustafa A."/>
            <person name="Platzer M."/>
            <person name="Groth M."/>
            <person name="Szafranski K."/>
            <person name="Schliwa M."/>
        </authorList>
    </citation>
    <scope>NUCLEOTIDE SEQUENCE [LARGE SCALE GENOMIC DNA]</scope>
</reference>
<name>X6PG66_RETFI</name>
<dbReference type="Proteomes" id="UP000023152">
    <property type="component" value="Unassembled WGS sequence"/>
</dbReference>
<dbReference type="PANTHER" id="PTHR43150">
    <property type="entry name" value="HYPERKINETIC, ISOFORM M"/>
    <property type="match status" value="1"/>
</dbReference>
<dbReference type="SUPFAM" id="SSF51430">
    <property type="entry name" value="NAD(P)-linked oxidoreductase"/>
    <property type="match status" value="2"/>
</dbReference>
<evidence type="ECO:0000313" key="5">
    <source>
        <dbReference type="EMBL" id="ETO37019.1"/>
    </source>
</evidence>
<accession>X6PG66</accession>
<dbReference type="GO" id="GO:0016491">
    <property type="term" value="F:oxidoreductase activity"/>
    <property type="evidence" value="ECO:0007669"/>
    <property type="project" value="UniProtKB-KW"/>
</dbReference>
<dbReference type="EMBL" id="ASPP01000047">
    <property type="protein sequence ID" value="ETO37019.1"/>
    <property type="molecule type" value="Genomic_DNA"/>
</dbReference>
<evidence type="ECO:0000259" key="4">
    <source>
        <dbReference type="Pfam" id="PF00248"/>
    </source>
</evidence>
<comment type="similarity">
    <text evidence="1">Belongs to the shaker potassium channel beta subunit family.</text>
</comment>
<keyword evidence="2" id="KW-0521">NADP</keyword>
<evidence type="ECO:0000256" key="3">
    <source>
        <dbReference type="ARBA" id="ARBA00023002"/>
    </source>
</evidence>
<gene>
    <name evidence="5" type="ORF">RFI_00042</name>
</gene>
<dbReference type="InterPro" id="IPR036812">
    <property type="entry name" value="NAD(P)_OxRdtase_dom_sf"/>
</dbReference>
<sequence length="245" mass="27834">MSTDESKTKEIPMEYRLLGGTGLKVSVFGFGSMTFNTLEQAQSMMKAARKIGINFFDNAGKASILCHTVLHMRFLWLLALHKYGNIKINRVVRSSFGQCRGLFFFFFLVVAFPCNEKRILTTNIKILFGKALKNLQSEDATLWRRSDLVITTKLFFGPNPTLTENRPGIVYGKIEVGTSRKHLLEGVDASLKRLQLDYVDVIYAHRHDPTTPILETVRAFTQIIEDGKAFYWGTSMWPAIKILEA</sequence>
<evidence type="ECO:0000256" key="1">
    <source>
        <dbReference type="ARBA" id="ARBA00006515"/>
    </source>
</evidence>
<keyword evidence="6" id="KW-1185">Reference proteome</keyword>
<feature type="domain" description="NADP-dependent oxidoreductase" evidence="4">
    <location>
        <begin position="127"/>
        <end position="242"/>
    </location>
</feature>
<organism evidence="5 6">
    <name type="scientific">Reticulomyxa filosa</name>
    <dbReference type="NCBI Taxonomy" id="46433"/>
    <lineage>
        <taxon>Eukaryota</taxon>
        <taxon>Sar</taxon>
        <taxon>Rhizaria</taxon>
        <taxon>Retaria</taxon>
        <taxon>Foraminifera</taxon>
        <taxon>Monothalamids</taxon>
        <taxon>Reticulomyxidae</taxon>
        <taxon>Reticulomyxa</taxon>
    </lineage>
</organism>
<dbReference type="InterPro" id="IPR023210">
    <property type="entry name" value="NADP_OxRdtase_dom"/>
</dbReference>
<dbReference type="PANTHER" id="PTHR43150:SF2">
    <property type="entry name" value="HYPERKINETIC, ISOFORM M"/>
    <property type="match status" value="1"/>
</dbReference>
<dbReference type="Pfam" id="PF00248">
    <property type="entry name" value="Aldo_ket_red"/>
    <property type="match status" value="1"/>
</dbReference>
<protein>
    <recommendedName>
        <fullName evidence="4">NADP-dependent oxidoreductase domain-containing protein</fullName>
    </recommendedName>
</protein>
<dbReference type="OrthoDB" id="2310150at2759"/>
<dbReference type="Gene3D" id="3.20.20.100">
    <property type="entry name" value="NADP-dependent oxidoreductase domain"/>
    <property type="match status" value="1"/>
</dbReference>
<evidence type="ECO:0000256" key="2">
    <source>
        <dbReference type="ARBA" id="ARBA00022857"/>
    </source>
</evidence>
<proteinExistence type="inferred from homology"/>
<dbReference type="AlphaFoldDB" id="X6PG66"/>
<keyword evidence="3" id="KW-0560">Oxidoreductase</keyword>
<comment type="caution">
    <text evidence="5">The sequence shown here is derived from an EMBL/GenBank/DDBJ whole genome shotgun (WGS) entry which is preliminary data.</text>
</comment>